<dbReference type="InterPro" id="IPR002347">
    <property type="entry name" value="SDR_fam"/>
</dbReference>
<dbReference type="Gene3D" id="3.40.50.720">
    <property type="entry name" value="NAD(P)-binding Rossmann-like Domain"/>
    <property type="match status" value="1"/>
</dbReference>
<keyword evidence="4" id="KW-1185">Reference proteome</keyword>
<dbReference type="InterPro" id="IPR036291">
    <property type="entry name" value="NAD(P)-bd_dom_sf"/>
</dbReference>
<proteinExistence type="inferred from homology"/>
<dbReference type="NCBIfam" id="NF005559">
    <property type="entry name" value="PRK07231.1"/>
    <property type="match status" value="1"/>
</dbReference>
<dbReference type="Proteomes" id="UP000184048">
    <property type="component" value="Unassembled WGS sequence"/>
</dbReference>
<organism evidence="3 4">
    <name type="scientific">Flavisolibacter ginsengisoli DSM 18119</name>
    <dbReference type="NCBI Taxonomy" id="1121884"/>
    <lineage>
        <taxon>Bacteria</taxon>
        <taxon>Pseudomonadati</taxon>
        <taxon>Bacteroidota</taxon>
        <taxon>Chitinophagia</taxon>
        <taxon>Chitinophagales</taxon>
        <taxon>Chitinophagaceae</taxon>
        <taxon>Flavisolibacter</taxon>
    </lineage>
</organism>
<dbReference type="OrthoDB" id="9804104at2"/>
<protein>
    <submittedName>
        <fullName evidence="3">NAD(P)-dependent dehydrogenase, short-chain alcohol dehydrogenase family</fullName>
    </submittedName>
</protein>
<evidence type="ECO:0000313" key="3">
    <source>
        <dbReference type="EMBL" id="SHE97833.1"/>
    </source>
</evidence>
<dbReference type="PRINTS" id="PR00081">
    <property type="entry name" value="GDHRDH"/>
</dbReference>
<dbReference type="STRING" id="1121884.SAMN02745131_01510"/>
<dbReference type="EMBL" id="FQUU01000005">
    <property type="protein sequence ID" value="SHE97833.1"/>
    <property type="molecule type" value="Genomic_DNA"/>
</dbReference>
<dbReference type="CDD" id="cd05233">
    <property type="entry name" value="SDR_c"/>
    <property type="match status" value="1"/>
</dbReference>
<accession>A0A1M4XX07</accession>
<name>A0A1M4XX07_9BACT</name>
<dbReference type="AlphaFoldDB" id="A0A1M4XX07"/>
<sequence length="295" mass="31653">MNRLKDKVAIVTGGGTGIGEAICKKFAREGAKVIVSGFPEDPVHDVVREIMTEGGDASPFIADISVEDNAMRCVEFAVNTYGKLDILINNAGVFPVMAEIQNYPIDAFEYLIKNNIRSAFLMTRYAIPELKKTKGCIVSAGSESGKLGLGENSVYGGTKGWMHAFTRGVAVEQAKYGIRANCVCPGAIDTAWTHKETGPMKAKHEQMIIAGTPMGRRGTPEEIANAYLFLASDEASYVTGALFSVDGGITISKGPVGKEAESEVTEEPKGELNLHHSMDGATNMLRGVPREVHQP</sequence>
<gene>
    <name evidence="3" type="ORF">SAMN02745131_01510</name>
</gene>
<evidence type="ECO:0000256" key="1">
    <source>
        <dbReference type="ARBA" id="ARBA00006484"/>
    </source>
</evidence>
<dbReference type="Pfam" id="PF13561">
    <property type="entry name" value="adh_short_C2"/>
    <property type="match status" value="1"/>
</dbReference>
<dbReference type="RefSeq" id="WP_072834729.1">
    <property type="nucleotide sequence ID" value="NZ_FQUU01000005.1"/>
</dbReference>
<reference evidence="3 4" key="1">
    <citation type="submission" date="2016-11" db="EMBL/GenBank/DDBJ databases">
        <authorList>
            <person name="Jaros S."/>
            <person name="Januszkiewicz K."/>
            <person name="Wedrychowicz H."/>
        </authorList>
    </citation>
    <scope>NUCLEOTIDE SEQUENCE [LARGE SCALE GENOMIC DNA]</scope>
    <source>
        <strain evidence="3 4">DSM 18119</strain>
    </source>
</reference>
<dbReference type="FunFam" id="3.40.50.720:FF:000084">
    <property type="entry name" value="Short-chain dehydrogenase reductase"/>
    <property type="match status" value="1"/>
</dbReference>
<dbReference type="PANTHER" id="PTHR24321">
    <property type="entry name" value="DEHYDROGENASES, SHORT CHAIN"/>
    <property type="match status" value="1"/>
</dbReference>
<dbReference type="GO" id="GO:0016491">
    <property type="term" value="F:oxidoreductase activity"/>
    <property type="evidence" value="ECO:0007669"/>
    <property type="project" value="UniProtKB-KW"/>
</dbReference>
<keyword evidence="2" id="KW-0560">Oxidoreductase</keyword>
<dbReference type="PRINTS" id="PR00080">
    <property type="entry name" value="SDRFAMILY"/>
</dbReference>
<comment type="similarity">
    <text evidence="1">Belongs to the short-chain dehydrogenases/reductases (SDR) family.</text>
</comment>
<evidence type="ECO:0000256" key="2">
    <source>
        <dbReference type="ARBA" id="ARBA00023002"/>
    </source>
</evidence>
<dbReference type="SUPFAM" id="SSF51735">
    <property type="entry name" value="NAD(P)-binding Rossmann-fold domains"/>
    <property type="match status" value="1"/>
</dbReference>
<dbReference type="PANTHER" id="PTHR24321:SF8">
    <property type="entry name" value="ESTRADIOL 17-BETA-DEHYDROGENASE 8-RELATED"/>
    <property type="match status" value="1"/>
</dbReference>
<evidence type="ECO:0000313" key="4">
    <source>
        <dbReference type="Proteomes" id="UP000184048"/>
    </source>
</evidence>